<keyword evidence="2" id="KW-0489">Methyltransferase</keyword>
<evidence type="ECO:0000256" key="6">
    <source>
        <dbReference type="ARBA" id="ARBA00023453"/>
    </source>
</evidence>
<evidence type="ECO:0000256" key="5">
    <source>
        <dbReference type="ARBA" id="ARBA00023002"/>
    </source>
</evidence>
<accession>A0A0G2GBA9</accession>
<dbReference type="InterPro" id="IPR002935">
    <property type="entry name" value="SAM_O-MeTrfase"/>
</dbReference>
<dbReference type="Gene3D" id="3.40.50.720">
    <property type="entry name" value="NAD(P)-binding Rossmann-like Domain"/>
    <property type="match status" value="1"/>
</dbReference>
<dbReference type="SUPFAM" id="SSF51735">
    <property type="entry name" value="NAD(P)-binding Rossmann-fold domains"/>
    <property type="match status" value="1"/>
</dbReference>
<reference evidence="9 10" key="2">
    <citation type="submission" date="2015-05" db="EMBL/GenBank/DDBJ databases">
        <authorList>
            <person name="Morales-Cruz A."/>
            <person name="Amrine K.C."/>
            <person name="Cantu D."/>
        </authorList>
    </citation>
    <scope>NUCLEOTIDE SEQUENCE [LARGE SCALE GENOMIC DNA]</scope>
    <source>
        <strain evidence="9">UCRPC4</strain>
    </source>
</reference>
<gene>
    <name evidence="9" type="ORF">UCRPC4_g06764</name>
</gene>
<dbReference type="GO" id="GO:0008171">
    <property type="term" value="F:O-methyltransferase activity"/>
    <property type="evidence" value="ECO:0007669"/>
    <property type="project" value="InterPro"/>
</dbReference>
<dbReference type="GO" id="GO:0000166">
    <property type="term" value="F:nucleotide binding"/>
    <property type="evidence" value="ECO:0007669"/>
    <property type="project" value="InterPro"/>
</dbReference>
<dbReference type="Gene3D" id="3.40.50.150">
    <property type="entry name" value="Vaccinia Virus protein VP39"/>
    <property type="match status" value="1"/>
</dbReference>
<dbReference type="SUPFAM" id="SSF53335">
    <property type="entry name" value="S-adenosyl-L-methionine-dependent methyltransferases"/>
    <property type="match status" value="1"/>
</dbReference>
<feature type="domain" description="GFO/IDH/MocA-like oxidoreductase" evidence="8">
    <location>
        <begin position="424"/>
        <end position="556"/>
    </location>
</feature>
<proteinExistence type="inferred from homology"/>
<evidence type="ECO:0000313" key="9">
    <source>
        <dbReference type="EMBL" id="KKY14405.1"/>
    </source>
</evidence>
<dbReference type="OrthoDB" id="2129491at2759"/>
<evidence type="ECO:0000259" key="8">
    <source>
        <dbReference type="Pfam" id="PF22725"/>
    </source>
</evidence>
<dbReference type="PROSITE" id="PS51682">
    <property type="entry name" value="SAM_OMT_I"/>
    <property type="match status" value="1"/>
</dbReference>
<keyword evidence="10" id="KW-1185">Reference proteome</keyword>
<dbReference type="GO" id="GO:0016491">
    <property type="term" value="F:oxidoreductase activity"/>
    <property type="evidence" value="ECO:0007669"/>
    <property type="project" value="UniProtKB-KW"/>
</dbReference>
<comment type="caution">
    <text evidence="9">The sequence shown here is derived from an EMBL/GenBank/DDBJ whole genome shotgun (WGS) entry which is preliminary data.</text>
</comment>
<dbReference type="Pfam" id="PF13578">
    <property type="entry name" value="Methyltransf_24"/>
    <property type="match status" value="1"/>
</dbReference>
<evidence type="ECO:0000256" key="3">
    <source>
        <dbReference type="ARBA" id="ARBA00022679"/>
    </source>
</evidence>
<dbReference type="InterPro" id="IPR051317">
    <property type="entry name" value="Gfo/Idh/MocA_oxidoreduct"/>
</dbReference>
<organism evidence="9 10">
    <name type="scientific">Phaeomoniella chlamydospora</name>
    <name type="common">Phaeoacremonium chlamydosporum</name>
    <dbReference type="NCBI Taxonomy" id="158046"/>
    <lineage>
        <taxon>Eukaryota</taxon>
        <taxon>Fungi</taxon>
        <taxon>Dikarya</taxon>
        <taxon>Ascomycota</taxon>
        <taxon>Pezizomycotina</taxon>
        <taxon>Eurotiomycetes</taxon>
        <taxon>Chaetothyriomycetidae</taxon>
        <taxon>Phaeomoniellales</taxon>
        <taxon>Phaeomoniellaceae</taxon>
        <taxon>Phaeomoniella</taxon>
    </lineage>
</organism>
<keyword evidence="4" id="KW-0949">S-adenosyl-L-methionine</keyword>
<feature type="domain" description="Gfo/Idh/MocA-like oxidoreductase N-terminal" evidence="7">
    <location>
        <begin position="302"/>
        <end position="415"/>
    </location>
</feature>
<dbReference type="Gene3D" id="3.30.360.10">
    <property type="entry name" value="Dihydrodipicolinate Reductase, domain 2"/>
    <property type="match status" value="1"/>
</dbReference>
<evidence type="ECO:0000256" key="4">
    <source>
        <dbReference type="ARBA" id="ARBA00022691"/>
    </source>
</evidence>
<dbReference type="InterPro" id="IPR055170">
    <property type="entry name" value="GFO_IDH_MocA-like_dom"/>
</dbReference>
<dbReference type="EMBL" id="LCWF01000229">
    <property type="protein sequence ID" value="KKY14405.1"/>
    <property type="molecule type" value="Genomic_DNA"/>
</dbReference>
<dbReference type="PANTHER" id="PTHR43708:SF5">
    <property type="entry name" value="CONSERVED EXPRESSED OXIDOREDUCTASE (EUROFUNG)-RELATED"/>
    <property type="match status" value="1"/>
</dbReference>
<protein>
    <submittedName>
        <fullName evidence="9">Putative nad binding rossmann fold</fullName>
    </submittedName>
</protein>
<evidence type="ECO:0000256" key="2">
    <source>
        <dbReference type="ARBA" id="ARBA00022603"/>
    </source>
</evidence>
<comment type="similarity">
    <text evidence="1">Belongs to the Gfo/Idh/MocA family.</text>
</comment>
<dbReference type="InterPro" id="IPR036291">
    <property type="entry name" value="NAD(P)-bd_dom_sf"/>
</dbReference>
<evidence type="ECO:0000313" key="10">
    <source>
        <dbReference type="Proteomes" id="UP000053317"/>
    </source>
</evidence>
<evidence type="ECO:0000259" key="7">
    <source>
        <dbReference type="Pfam" id="PF01408"/>
    </source>
</evidence>
<dbReference type="Proteomes" id="UP000053317">
    <property type="component" value="Unassembled WGS sequence"/>
</dbReference>
<dbReference type="InterPro" id="IPR029063">
    <property type="entry name" value="SAM-dependent_MTases_sf"/>
</dbReference>
<reference evidence="9 10" key="1">
    <citation type="submission" date="2015-05" db="EMBL/GenBank/DDBJ databases">
        <title>Distinctive expansion of gene families associated with plant cell wall degradation and secondary metabolism in the genomes of grapevine trunk pathogens.</title>
        <authorList>
            <person name="Lawrence D.P."/>
            <person name="Travadon R."/>
            <person name="Rolshausen P.E."/>
            <person name="Baumgartner K."/>
        </authorList>
    </citation>
    <scope>NUCLEOTIDE SEQUENCE [LARGE SCALE GENOMIC DNA]</scope>
    <source>
        <strain evidence="9">UCRPC4</strain>
    </source>
</reference>
<sequence length="665" mass="74341">MSHIHDGTAGSKKTRFAPKESLDRFCNDGREIRLLHEIYESPDIDELRGSPPKVIEAISKYAEKHYLMNVGPDKGKVVVDLILSSRPETMVELGGYCGYSAILFGDAFRKSGGNRYYSLERNPEFAAVVKSLVDLAGLSDVVKVEVGPSDLSLARLNQSGIINKIDFLFIDHYKPAYTADIKLCNPPYLAYVRSSVQEKREKLKNINQGYNMEGIAAYSQKQYSKDEKPNIDSLGNPNIVYDNVKYYAEIWKTCLMDREPVRKAGFMTNQSERKIEDAEQLGRRSIRPSEESVGAIQLQVGGYGLSAKIFHIPFVTVVPEFKLYALVQRRPTADNDSEKDFPGVKSYRSVDDLVADPQVDLVVVTTTPDSHYALVKQALEAGKHVLVEKPFTPTSTEAYSLATLAASKSLTLTVYQNRRFDADFQTVQKLLNDSQLGRIAEFETHFDRHRPAAPVAQLESNYWKAVPGPGHGVAYDLGTHLIDQCVVLFGFPSRITATIYSNRAETPDFEDTATILLHYDRTSTRPTPLLCTVKATIISPAPSQLRYWIRGTDGAFQKHHLDIQEDQLKDGMRPEVDKSYGFEPKARYGVLHKFDSGSGKISTEVVPTVEPPTYAEFYRKLARTIKGDKKQIPVDPKVAAGVIRLVELARESSKLGKTLDVDVTI</sequence>
<dbReference type="AlphaFoldDB" id="A0A0G2GBA9"/>
<keyword evidence="3" id="KW-0808">Transferase</keyword>
<dbReference type="Pfam" id="PF01408">
    <property type="entry name" value="GFO_IDH_MocA"/>
    <property type="match status" value="1"/>
</dbReference>
<keyword evidence="5" id="KW-0560">Oxidoreductase</keyword>
<dbReference type="GO" id="GO:0032259">
    <property type="term" value="P:methylation"/>
    <property type="evidence" value="ECO:0007669"/>
    <property type="project" value="UniProtKB-KW"/>
</dbReference>
<dbReference type="InterPro" id="IPR000683">
    <property type="entry name" value="Gfo/Idh/MocA-like_OxRdtase_N"/>
</dbReference>
<dbReference type="PANTHER" id="PTHR43708">
    <property type="entry name" value="CONSERVED EXPRESSED OXIDOREDUCTASE (EUROFUNG)"/>
    <property type="match status" value="1"/>
</dbReference>
<evidence type="ECO:0000256" key="1">
    <source>
        <dbReference type="ARBA" id="ARBA00010928"/>
    </source>
</evidence>
<dbReference type="Pfam" id="PF22725">
    <property type="entry name" value="GFO_IDH_MocA_C3"/>
    <property type="match status" value="1"/>
</dbReference>
<comment type="similarity">
    <text evidence="6">Belongs to the class I-like SAM-binding methyltransferase superfamily. Cation-dependent O-methyltransferase family.</text>
</comment>
<name>A0A0G2GBA9_PHACM</name>